<dbReference type="GO" id="GO:0050804">
    <property type="term" value="P:modulation of chemical synaptic transmission"/>
    <property type="evidence" value="ECO:0007669"/>
    <property type="project" value="UniProtKB-ARBA"/>
</dbReference>
<evidence type="ECO:0000256" key="9">
    <source>
        <dbReference type="SAM" id="MobiDB-lite"/>
    </source>
</evidence>
<feature type="region of interest" description="Disordered" evidence="9">
    <location>
        <begin position="470"/>
        <end position="530"/>
    </location>
</feature>
<dbReference type="SMART" id="SM00291">
    <property type="entry name" value="ZnF_ZZ"/>
    <property type="match status" value="1"/>
</dbReference>
<feature type="compositionally biased region" description="Basic and acidic residues" evidence="9">
    <location>
        <begin position="576"/>
        <end position="586"/>
    </location>
</feature>
<dbReference type="GO" id="GO:0016010">
    <property type="term" value="C:dystrophin-associated glycoprotein complex"/>
    <property type="evidence" value="ECO:0007669"/>
    <property type="project" value="UniProtKB-ARBA"/>
</dbReference>
<dbReference type="PROSITE" id="PS01357">
    <property type="entry name" value="ZF_ZZ_1"/>
    <property type="match status" value="1"/>
</dbReference>
<evidence type="ECO:0000256" key="1">
    <source>
        <dbReference type="ARBA" id="ARBA00004496"/>
    </source>
</evidence>
<evidence type="ECO:0000256" key="6">
    <source>
        <dbReference type="ARBA" id="ARBA00022833"/>
    </source>
</evidence>
<feature type="compositionally biased region" description="Low complexity" evidence="9">
    <location>
        <begin position="474"/>
        <end position="508"/>
    </location>
</feature>
<evidence type="ECO:0000256" key="7">
    <source>
        <dbReference type="ARBA" id="ARBA00023054"/>
    </source>
</evidence>
<dbReference type="InterPro" id="IPR000433">
    <property type="entry name" value="Znf_ZZ"/>
</dbReference>
<organism evidence="11">
    <name type="scientific">Ixodes ricinus</name>
    <name type="common">Common tick</name>
    <name type="synonym">Acarus ricinus</name>
    <dbReference type="NCBI Taxonomy" id="34613"/>
    <lineage>
        <taxon>Eukaryota</taxon>
        <taxon>Metazoa</taxon>
        <taxon>Ecdysozoa</taxon>
        <taxon>Arthropoda</taxon>
        <taxon>Chelicerata</taxon>
        <taxon>Arachnida</taxon>
        <taxon>Acari</taxon>
        <taxon>Parasitiformes</taxon>
        <taxon>Ixodida</taxon>
        <taxon>Ixodoidea</taxon>
        <taxon>Ixodidae</taxon>
        <taxon>Ixodinae</taxon>
        <taxon>Ixodes</taxon>
    </lineage>
</organism>
<dbReference type="InterPro" id="IPR015154">
    <property type="entry name" value="EF-hand_dom_typ2"/>
</dbReference>
<evidence type="ECO:0000256" key="8">
    <source>
        <dbReference type="PROSITE-ProRule" id="PRU00228"/>
    </source>
</evidence>
<dbReference type="GO" id="GO:0008270">
    <property type="term" value="F:zinc ion binding"/>
    <property type="evidence" value="ECO:0007669"/>
    <property type="project" value="UniProtKB-KW"/>
</dbReference>
<feature type="compositionally biased region" description="Polar residues" evidence="9">
    <location>
        <begin position="633"/>
        <end position="644"/>
    </location>
</feature>
<dbReference type="CDD" id="cd16244">
    <property type="entry name" value="EFh_DTN"/>
    <property type="match status" value="1"/>
</dbReference>
<dbReference type="SUPFAM" id="SSF57850">
    <property type="entry name" value="RING/U-box"/>
    <property type="match status" value="1"/>
</dbReference>
<dbReference type="InterPro" id="IPR050774">
    <property type="entry name" value="KCMF1/Dystrophin"/>
</dbReference>
<dbReference type="InterPro" id="IPR011992">
    <property type="entry name" value="EF-hand-dom_pair"/>
</dbReference>
<dbReference type="AlphaFoldDB" id="A0A131Y5J7"/>
<feature type="region of interest" description="Disordered" evidence="9">
    <location>
        <begin position="618"/>
        <end position="655"/>
    </location>
</feature>
<sequence>LMAEMKNQNLDVIRFASYRTACKLRFIQKRTQLHLVDLWNMIEAFRENAFHSLEPLAEVSLARTQTLVTSVYYQLNKRLPPTQQVDLGQCVSLLLHWLLATYDPEQSGQLRVLSLKVSLSIMCAGKMVDKLRYLFSLLADSGGHLMPGRFAHFLEEALALPASVLESPTFHYTESLPAAIFDHARVTVNDFLLGLAGDHTPDCLLWMPLLHRLANVENVLHPVQCDGCNRDSFLGFRYKCQRCYNYQLCQDCFWRGRVSGSHTNQHEMKEYAVYKSPSKQLGHSLRKSFRCVPDRPSRGLPQFPDEPERTLDLAHIVPPSPMPTHNGFSTPPHEGLNGLRSALRQMPGGSDEEHRLIARYAARLARLRETPVHHASLESGIPTDSSRQRELVAQLEAKNREIMREIVRLRQNQEQEEAAALQSGQNPALLSELRALRQRKRELEAHLAALQDSRRDLMLQLEALMKMLKNHQASPRSTPNSSPRSCTSKSPLGASTLGALSGGAPSLPRSAPPTPGGAPGDSLSGLGDDVRLAFGRPQGAKNLRDDLLVAADSVTNAMSSLVRELHSGSEEDDTTEEGRTPIKDQELGAGATSWRGDQHSFQDSDQFLAELCLRNGVTAGGRRTGPVPVEETPQGTLPSPQQEPTLKDTQRDDAS</sequence>
<dbReference type="PROSITE" id="PS50135">
    <property type="entry name" value="ZF_ZZ_2"/>
    <property type="match status" value="1"/>
</dbReference>
<dbReference type="GO" id="GO:0005737">
    <property type="term" value="C:cytoplasm"/>
    <property type="evidence" value="ECO:0007669"/>
    <property type="project" value="UniProtKB-SubCell"/>
</dbReference>
<protein>
    <submittedName>
        <fullName evidence="11">Putative dystrophin-like protein</fullName>
    </submittedName>
</protein>
<keyword evidence="3" id="KW-0963">Cytoplasm</keyword>
<dbReference type="Pfam" id="PF09069">
    <property type="entry name" value="EF-hand_3"/>
    <property type="match status" value="1"/>
</dbReference>
<feature type="non-terminal residue" evidence="11">
    <location>
        <position position="1"/>
    </location>
</feature>
<evidence type="ECO:0000256" key="2">
    <source>
        <dbReference type="ARBA" id="ARBA00009563"/>
    </source>
</evidence>
<comment type="similarity">
    <text evidence="2">Belongs to the dystrophin family. Dystrobrevin subfamily.</text>
</comment>
<dbReference type="Pfam" id="PF00569">
    <property type="entry name" value="ZZ"/>
    <property type="match status" value="1"/>
</dbReference>
<dbReference type="Pfam" id="PF09068">
    <property type="entry name" value="EF-hand_2"/>
    <property type="match status" value="1"/>
</dbReference>
<dbReference type="CDD" id="cd02334">
    <property type="entry name" value="ZZ_dystrophin"/>
    <property type="match status" value="1"/>
</dbReference>
<keyword evidence="7" id="KW-0175">Coiled coil</keyword>
<dbReference type="GO" id="GO:0046716">
    <property type="term" value="P:muscle cell cellular homeostasis"/>
    <property type="evidence" value="ECO:0007669"/>
    <property type="project" value="UniProtKB-ARBA"/>
</dbReference>
<keyword evidence="6" id="KW-0862">Zinc</keyword>
<evidence type="ECO:0000256" key="4">
    <source>
        <dbReference type="ARBA" id="ARBA00022723"/>
    </source>
</evidence>
<keyword evidence="4" id="KW-0479">Metal-binding</keyword>
<dbReference type="PANTHER" id="PTHR12268:SF27">
    <property type="entry name" value="DYSTROBREVIN, ISOFORM F"/>
    <property type="match status" value="1"/>
</dbReference>
<dbReference type="InterPro" id="IPR015153">
    <property type="entry name" value="EF-hand_dom_typ1"/>
</dbReference>
<feature type="domain" description="ZZ-type" evidence="10">
    <location>
        <begin position="220"/>
        <end position="276"/>
    </location>
</feature>
<evidence type="ECO:0000256" key="3">
    <source>
        <dbReference type="ARBA" id="ARBA00022490"/>
    </source>
</evidence>
<feature type="region of interest" description="Disordered" evidence="9">
    <location>
        <begin position="564"/>
        <end position="601"/>
    </location>
</feature>
<accession>A0A131Y5J7</accession>
<keyword evidence="5 8" id="KW-0863">Zinc-finger</keyword>
<evidence type="ECO:0000256" key="5">
    <source>
        <dbReference type="ARBA" id="ARBA00022771"/>
    </source>
</evidence>
<evidence type="ECO:0000313" key="11">
    <source>
        <dbReference type="EMBL" id="JAP73191.1"/>
    </source>
</evidence>
<dbReference type="InterPro" id="IPR043145">
    <property type="entry name" value="Znf_ZZ_sf"/>
</dbReference>
<evidence type="ECO:0000259" key="10">
    <source>
        <dbReference type="PROSITE" id="PS50135"/>
    </source>
</evidence>
<dbReference type="GO" id="GO:0099536">
    <property type="term" value="P:synaptic signaling"/>
    <property type="evidence" value="ECO:0007669"/>
    <property type="project" value="TreeGrafter"/>
</dbReference>
<reference evidence="11" key="1">
    <citation type="submission" date="2016-02" db="EMBL/GenBank/DDBJ databases">
        <title>RNAseq analyses of the midgut from blood- or serum-fed Ixodes ricinus ticks.</title>
        <authorList>
            <person name="Perner J."/>
            <person name="Provaznik J."/>
            <person name="Schrenkova J."/>
            <person name="Urbanova V."/>
            <person name="Ribeiro J.M."/>
            <person name="Kopacek P."/>
        </authorList>
    </citation>
    <scope>NUCLEOTIDE SEQUENCE</scope>
    <source>
        <tissue evidence="11">Gut</tissue>
    </source>
</reference>
<dbReference type="SUPFAM" id="SSF47473">
    <property type="entry name" value="EF-hand"/>
    <property type="match status" value="2"/>
</dbReference>
<dbReference type="PIRSF" id="PIRSF038204">
    <property type="entry name" value="Distrobrevin"/>
    <property type="match status" value="1"/>
</dbReference>
<dbReference type="Gene3D" id="1.10.238.10">
    <property type="entry name" value="EF-hand"/>
    <property type="match status" value="1"/>
</dbReference>
<dbReference type="PANTHER" id="PTHR12268">
    <property type="entry name" value="E3 UBIQUITIN-PROTEIN LIGASE KCMF1"/>
    <property type="match status" value="1"/>
</dbReference>
<feature type="compositionally biased region" description="Basic and acidic residues" evidence="9">
    <location>
        <begin position="645"/>
        <end position="655"/>
    </location>
</feature>
<dbReference type="Gene3D" id="3.30.60.90">
    <property type="match status" value="1"/>
</dbReference>
<name>A0A131Y5J7_IXORI</name>
<dbReference type="GO" id="GO:0045202">
    <property type="term" value="C:synapse"/>
    <property type="evidence" value="ECO:0007669"/>
    <property type="project" value="TreeGrafter"/>
</dbReference>
<dbReference type="InterPro" id="IPR017432">
    <property type="entry name" value="Distrobrevin"/>
</dbReference>
<comment type="subcellular location">
    <subcellularLocation>
        <location evidence="1">Cytoplasm</location>
    </subcellularLocation>
</comment>
<dbReference type="EMBL" id="GEFM01002605">
    <property type="protein sequence ID" value="JAP73191.1"/>
    <property type="molecule type" value="mRNA"/>
</dbReference>
<proteinExistence type="evidence at transcript level"/>